<reference evidence="3" key="1">
    <citation type="submission" date="2017-06" db="EMBL/GenBank/DDBJ databases">
        <authorList>
            <person name="Furmanczyk E.M."/>
        </authorList>
    </citation>
    <scope>NUCLEOTIDE SEQUENCE [LARGE SCALE GENOMIC DNA]</scope>
    <source>
        <strain evidence="3">AP3_16</strain>
    </source>
</reference>
<proteinExistence type="predicted"/>
<evidence type="ECO:0000256" key="1">
    <source>
        <dbReference type="SAM" id="SignalP"/>
    </source>
</evidence>
<accession>A0A2S6FET3</accession>
<evidence type="ECO:0008006" key="4">
    <source>
        <dbReference type="Google" id="ProtNLM"/>
    </source>
</evidence>
<evidence type="ECO:0000313" key="2">
    <source>
        <dbReference type="EMBL" id="PPK35926.1"/>
    </source>
</evidence>
<dbReference type="Gene3D" id="2.60.40.2700">
    <property type="match status" value="1"/>
</dbReference>
<comment type="caution">
    <text evidence="2">The sequence shown here is derived from an EMBL/GenBank/DDBJ whole genome shotgun (WGS) entry which is preliminary data.</text>
</comment>
<dbReference type="InterPro" id="IPR016187">
    <property type="entry name" value="CTDL_fold"/>
</dbReference>
<organism evidence="2 3">
    <name type="scientific">Pseudomonas laurylsulfatiphila</name>
    <dbReference type="NCBI Taxonomy" id="2011015"/>
    <lineage>
        <taxon>Bacteria</taxon>
        <taxon>Pseudomonadati</taxon>
        <taxon>Pseudomonadota</taxon>
        <taxon>Gammaproteobacteria</taxon>
        <taxon>Pseudomonadales</taxon>
        <taxon>Pseudomonadaceae</taxon>
        <taxon>Pseudomonas</taxon>
    </lineage>
</organism>
<feature type="chain" id="PRO_5015565951" description="DUF1566 domain-containing protein" evidence="1">
    <location>
        <begin position="25"/>
        <end position="248"/>
    </location>
</feature>
<dbReference type="Proteomes" id="UP000238541">
    <property type="component" value="Unassembled WGS sequence"/>
</dbReference>
<dbReference type="RefSeq" id="WP_104451265.1">
    <property type="nucleotide sequence ID" value="NZ_NIRS01000008.1"/>
</dbReference>
<dbReference type="InterPro" id="IPR016186">
    <property type="entry name" value="C-type_lectin-like/link_sf"/>
</dbReference>
<gene>
    <name evidence="2" type="ORF">CD175_27445</name>
</gene>
<dbReference type="EMBL" id="NIRS01000008">
    <property type="protein sequence ID" value="PPK35926.1"/>
    <property type="molecule type" value="Genomic_DNA"/>
</dbReference>
<dbReference type="SUPFAM" id="SSF56436">
    <property type="entry name" value="C-type lectin-like"/>
    <property type="match status" value="1"/>
</dbReference>
<feature type="signal peptide" evidence="1">
    <location>
        <begin position="1"/>
        <end position="24"/>
    </location>
</feature>
<name>A0A2S6FET3_9PSED</name>
<evidence type="ECO:0000313" key="3">
    <source>
        <dbReference type="Proteomes" id="UP000238541"/>
    </source>
</evidence>
<protein>
    <recommendedName>
        <fullName evidence="4">DUF1566 domain-containing protein</fullName>
    </recommendedName>
</protein>
<keyword evidence="1" id="KW-0732">Signal</keyword>
<dbReference type="Gene3D" id="3.10.100.10">
    <property type="entry name" value="Mannose-Binding Protein A, subunit A"/>
    <property type="match status" value="1"/>
</dbReference>
<keyword evidence="3" id="KW-1185">Reference proteome</keyword>
<dbReference type="CDD" id="cd00037">
    <property type="entry name" value="CLECT"/>
    <property type="match status" value="1"/>
</dbReference>
<dbReference type="AlphaFoldDB" id="A0A2S6FET3"/>
<sequence>MNRFSLSKLTAGLLLAALAAGAQAADVSTVTDTVKGRAPEASNVVINNQSRPGIVPVVGDTVQADYSYADADGDALDVATFQWRRAGAAISGATSNTYTTTAQDVNRGLTVQVVPSTDPARTDPAMGTPAISLAMDVVGVPYYPKPSTTLYTWAQAKSHCVSRGATLLTVAQLKQLYLYSTSATQEGGAGANDEMVTVHGWPFRQGDPYNTYWALEEDSSSLGKVVYMQHGSQANSSKANLLPAACTK</sequence>